<reference evidence="2" key="1">
    <citation type="submission" date="2021-01" db="EMBL/GenBank/DDBJ databases">
        <title>Whole genome shotgun sequence of Actinoplanes nipponensis NBRC 14063.</title>
        <authorList>
            <person name="Komaki H."/>
            <person name="Tamura T."/>
        </authorList>
    </citation>
    <scope>NUCLEOTIDE SEQUENCE</scope>
    <source>
        <strain evidence="2">NBRC 14063</strain>
    </source>
</reference>
<comment type="caution">
    <text evidence="2">The sequence shown here is derived from an EMBL/GenBank/DDBJ whole genome shotgun (WGS) entry which is preliminary data.</text>
</comment>
<protein>
    <submittedName>
        <fullName evidence="2">Uncharacterized protein</fullName>
    </submittedName>
</protein>
<evidence type="ECO:0000256" key="1">
    <source>
        <dbReference type="SAM" id="MobiDB-lite"/>
    </source>
</evidence>
<evidence type="ECO:0000313" key="2">
    <source>
        <dbReference type="EMBL" id="GIE51957.1"/>
    </source>
</evidence>
<gene>
    <name evidence="2" type="ORF">Ani05nite_54910</name>
</gene>
<sequence length="71" mass="7183">MAVETEPLGVTGAEAPGATAGSAEHAVRPPRSRTVAAAVRENEIMAHLRAKGATPGAEAPGVAVVRSIRRT</sequence>
<dbReference type="EMBL" id="BOMQ01000063">
    <property type="protein sequence ID" value="GIE51957.1"/>
    <property type="molecule type" value="Genomic_DNA"/>
</dbReference>
<feature type="region of interest" description="Disordered" evidence="1">
    <location>
        <begin position="1"/>
        <end position="32"/>
    </location>
</feature>
<dbReference type="AlphaFoldDB" id="A0A919JMK6"/>
<organism evidence="2 3">
    <name type="scientific">Actinoplanes nipponensis</name>
    <dbReference type="NCBI Taxonomy" id="135950"/>
    <lineage>
        <taxon>Bacteria</taxon>
        <taxon>Bacillati</taxon>
        <taxon>Actinomycetota</taxon>
        <taxon>Actinomycetes</taxon>
        <taxon>Micromonosporales</taxon>
        <taxon>Micromonosporaceae</taxon>
        <taxon>Actinoplanes</taxon>
    </lineage>
</organism>
<name>A0A919JMK6_9ACTN</name>
<accession>A0A919JMK6</accession>
<dbReference type="Proteomes" id="UP000647172">
    <property type="component" value="Unassembled WGS sequence"/>
</dbReference>
<keyword evidence="3" id="KW-1185">Reference proteome</keyword>
<evidence type="ECO:0000313" key="3">
    <source>
        <dbReference type="Proteomes" id="UP000647172"/>
    </source>
</evidence>
<proteinExistence type="predicted"/>